<comment type="caution">
    <text evidence="2">The sequence shown here is derived from an EMBL/GenBank/DDBJ whole genome shotgun (WGS) entry which is preliminary data.</text>
</comment>
<dbReference type="EMBL" id="ABSV01000345">
    <property type="protein sequence ID" value="EDZ73346.1"/>
    <property type="molecule type" value="Genomic_DNA"/>
</dbReference>
<feature type="transmembrane region" description="Helical" evidence="1">
    <location>
        <begin position="20"/>
        <end position="40"/>
    </location>
</feature>
<organism evidence="2 3">
    <name type="scientific">Saccharomyces cerevisiae (strain AWRI1631)</name>
    <name type="common">Baker's yeast</name>
    <dbReference type="NCBI Taxonomy" id="545124"/>
    <lineage>
        <taxon>Eukaryota</taxon>
        <taxon>Fungi</taxon>
        <taxon>Dikarya</taxon>
        <taxon>Ascomycota</taxon>
        <taxon>Saccharomycotina</taxon>
        <taxon>Saccharomycetes</taxon>
        <taxon>Saccharomycetales</taxon>
        <taxon>Saccharomycetaceae</taxon>
        <taxon>Saccharomyces</taxon>
    </lineage>
</organism>
<reference evidence="2 3" key="1">
    <citation type="journal article" date="2008" name="FEMS Yeast Res.">
        <title>Comparative genome analysis of a Saccharomyces cerevisiae wine strain.</title>
        <authorList>
            <person name="Borneman A.R."/>
            <person name="Forgan A.H."/>
            <person name="Pretorius I.S."/>
            <person name="Chambers P.J."/>
        </authorList>
    </citation>
    <scope>NUCLEOTIDE SEQUENCE [LARGE SCALE GENOMIC DNA]</scope>
    <source>
        <strain evidence="2 3">AWRI1631</strain>
    </source>
</reference>
<dbReference type="Proteomes" id="UP000008988">
    <property type="component" value="Unassembled WGS sequence"/>
</dbReference>
<proteinExistence type="predicted"/>
<sequence>MSKVFVGQLQKSLPLLYKSFVSFIFLTIVLLQLFLFFSPFI</sequence>
<gene>
    <name evidence="2" type="ORF">AWRI1631_41160</name>
</gene>
<name>B5VFE7_YEAS6</name>
<keyword evidence="1" id="KW-0472">Membrane</keyword>
<protein>
    <submittedName>
        <fullName evidence="2">Uncharacterized protein</fullName>
    </submittedName>
</protein>
<evidence type="ECO:0000313" key="3">
    <source>
        <dbReference type="Proteomes" id="UP000008988"/>
    </source>
</evidence>
<evidence type="ECO:0000256" key="1">
    <source>
        <dbReference type="SAM" id="Phobius"/>
    </source>
</evidence>
<evidence type="ECO:0000313" key="2">
    <source>
        <dbReference type="EMBL" id="EDZ73346.1"/>
    </source>
</evidence>
<keyword evidence="1" id="KW-0812">Transmembrane</keyword>
<accession>B5VFE7</accession>
<dbReference type="AlphaFoldDB" id="B5VFE7"/>
<keyword evidence="1" id="KW-1133">Transmembrane helix</keyword>